<keyword evidence="2" id="KW-0812">Transmembrane</keyword>
<dbReference type="RefSeq" id="WP_167081114.1">
    <property type="nucleotide sequence ID" value="NZ_VVIW01000032.1"/>
</dbReference>
<feature type="transmembrane region" description="Helical" evidence="2">
    <location>
        <begin position="66"/>
        <end position="87"/>
    </location>
</feature>
<gene>
    <name evidence="3" type="ORF">F1609_30485</name>
</gene>
<dbReference type="Proteomes" id="UP000819052">
    <property type="component" value="Unassembled WGS sequence"/>
</dbReference>
<comment type="caution">
    <text evidence="3">The sequence shown here is derived from an EMBL/GenBank/DDBJ whole genome shotgun (WGS) entry which is preliminary data.</text>
</comment>
<feature type="transmembrane region" description="Helical" evidence="2">
    <location>
        <begin position="144"/>
        <end position="162"/>
    </location>
</feature>
<evidence type="ECO:0000313" key="3">
    <source>
        <dbReference type="EMBL" id="NHZ44452.1"/>
    </source>
</evidence>
<accession>A0ABX0MHR5</accession>
<proteinExistence type="predicted"/>
<dbReference type="Pfam" id="PF05656">
    <property type="entry name" value="DUF805"/>
    <property type="match status" value="1"/>
</dbReference>
<dbReference type="PANTHER" id="PTHR34980">
    <property type="entry name" value="INNER MEMBRANE PROTEIN-RELATED-RELATED"/>
    <property type="match status" value="1"/>
</dbReference>
<evidence type="ECO:0000256" key="1">
    <source>
        <dbReference type="SAM" id="MobiDB-lite"/>
    </source>
</evidence>
<keyword evidence="2" id="KW-1133">Transmembrane helix</keyword>
<feature type="transmembrane region" description="Helical" evidence="2">
    <location>
        <begin position="41"/>
        <end position="60"/>
    </location>
</feature>
<dbReference type="InterPro" id="IPR008523">
    <property type="entry name" value="DUF805"/>
</dbReference>
<dbReference type="PANTHER" id="PTHR34980:SF3">
    <property type="entry name" value="BLR8105 PROTEIN"/>
    <property type="match status" value="1"/>
</dbReference>
<evidence type="ECO:0000313" key="4">
    <source>
        <dbReference type="Proteomes" id="UP000819052"/>
    </source>
</evidence>
<evidence type="ECO:0000256" key="2">
    <source>
        <dbReference type="SAM" id="Phobius"/>
    </source>
</evidence>
<organism evidence="3 4">
    <name type="scientific">Massilia aquatica</name>
    <dbReference type="NCBI Taxonomy" id="2609000"/>
    <lineage>
        <taxon>Bacteria</taxon>
        <taxon>Pseudomonadati</taxon>
        <taxon>Pseudomonadota</taxon>
        <taxon>Betaproteobacteria</taxon>
        <taxon>Burkholderiales</taxon>
        <taxon>Oxalobacteraceae</taxon>
        <taxon>Telluria group</taxon>
        <taxon>Massilia</taxon>
    </lineage>
</organism>
<sequence>MSDKPDNPYSPPAGAGGTGTSHADYVPSVFGLHGRIGRARYLMYSVYPTCAALVLLAPMFMLPNIFLKFAVIGFGLLSLLSHLLIVAARRLDDMDQPRWLIVLLGVPVVNGLFVLYLLSFPGDPQANRHGAAPTSSLSALTKSLWVSCALPPLILLALYLLATFKLPV</sequence>
<protein>
    <submittedName>
        <fullName evidence="3">DUF805 domain-containing protein</fullName>
    </submittedName>
</protein>
<name>A0ABX0MHR5_9BURK</name>
<feature type="region of interest" description="Disordered" evidence="1">
    <location>
        <begin position="1"/>
        <end position="20"/>
    </location>
</feature>
<reference evidence="3 4" key="1">
    <citation type="submission" date="2019-09" db="EMBL/GenBank/DDBJ databases">
        <title>Taxonomy of Antarctic Massilia spp.: description of Massilia rubra sp. nov., Massilia aquatica sp. nov., Massilia mucilaginosa sp. nov., Massilia frigida sp. nov. isolated from streams, lakes and regoliths.</title>
        <authorList>
            <person name="Holochova P."/>
            <person name="Sedlacek I."/>
            <person name="Kralova S."/>
            <person name="Maslanova I."/>
            <person name="Busse H.-J."/>
            <person name="Stankova E."/>
            <person name="Vrbovska V."/>
            <person name="Kovarovic V."/>
            <person name="Bartak M."/>
            <person name="Svec P."/>
            <person name="Pantucek R."/>
        </authorList>
    </citation>
    <scope>NUCLEOTIDE SEQUENCE [LARGE SCALE GENOMIC DNA]</scope>
    <source>
        <strain evidence="3 4">CCM 8693</strain>
    </source>
</reference>
<feature type="transmembrane region" description="Helical" evidence="2">
    <location>
        <begin position="99"/>
        <end position="118"/>
    </location>
</feature>
<keyword evidence="2" id="KW-0472">Membrane</keyword>
<dbReference type="EMBL" id="VVIW01000032">
    <property type="protein sequence ID" value="NHZ44452.1"/>
    <property type="molecule type" value="Genomic_DNA"/>
</dbReference>
<keyword evidence="4" id="KW-1185">Reference proteome</keyword>